<proteinExistence type="predicted"/>
<dbReference type="GO" id="GO:0005886">
    <property type="term" value="C:plasma membrane"/>
    <property type="evidence" value="ECO:0007669"/>
    <property type="project" value="TreeGrafter"/>
</dbReference>
<dbReference type="InterPro" id="IPR052946">
    <property type="entry name" value="Alkaline_pH_Ca-Antiporter"/>
</dbReference>
<dbReference type="Proteomes" id="UP000245765">
    <property type="component" value="Unassembled WGS sequence"/>
</dbReference>
<keyword evidence="3 5" id="KW-1133">Transmembrane helix</keyword>
<feature type="domain" description="Sodium/calcium exchanger membrane region" evidence="6">
    <location>
        <begin position="213"/>
        <end position="355"/>
    </location>
</feature>
<keyword evidence="4 5" id="KW-0472">Membrane</keyword>
<dbReference type="InterPro" id="IPR004837">
    <property type="entry name" value="NaCa_Exmemb"/>
</dbReference>
<feature type="transmembrane region" description="Helical" evidence="5">
    <location>
        <begin position="98"/>
        <end position="120"/>
    </location>
</feature>
<name>A0A317FGI9_9PROT</name>
<feature type="transmembrane region" description="Helical" evidence="5">
    <location>
        <begin position="309"/>
        <end position="330"/>
    </location>
</feature>
<evidence type="ECO:0000313" key="7">
    <source>
        <dbReference type="EMBL" id="PWS37462.1"/>
    </source>
</evidence>
<comment type="subcellular location">
    <subcellularLocation>
        <location evidence="1">Membrane</location>
        <topology evidence="1">Multi-pass membrane protein</topology>
    </subcellularLocation>
</comment>
<dbReference type="PANTHER" id="PTHR37958">
    <property type="entry name" value="SODIUM-POTASSIUM/PROTON ANTIPORTER CHAA"/>
    <property type="match status" value="1"/>
</dbReference>
<evidence type="ECO:0000256" key="4">
    <source>
        <dbReference type="ARBA" id="ARBA00023136"/>
    </source>
</evidence>
<dbReference type="EMBL" id="QGNA01000002">
    <property type="protein sequence ID" value="PWS37462.1"/>
    <property type="molecule type" value="Genomic_DNA"/>
</dbReference>
<feature type="domain" description="Sodium/calcium exchanger membrane region" evidence="6">
    <location>
        <begin position="35"/>
        <end position="185"/>
    </location>
</feature>
<evidence type="ECO:0000256" key="1">
    <source>
        <dbReference type="ARBA" id="ARBA00004141"/>
    </source>
</evidence>
<evidence type="ECO:0000256" key="5">
    <source>
        <dbReference type="SAM" id="Phobius"/>
    </source>
</evidence>
<gene>
    <name evidence="7" type="ORF">DFH01_11560</name>
</gene>
<feature type="transmembrane region" description="Helical" evidence="5">
    <location>
        <begin position="234"/>
        <end position="259"/>
    </location>
</feature>
<protein>
    <submittedName>
        <fullName evidence="7">Ionic transporter y4hA</fullName>
    </submittedName>
</protein>
<dbReference type="OrthoDB" id="9787814at2"/>
<dbReference type="AlphaFoldDB" id="A0A317FGI9"/>
<dbReference type="RefSeq" id="WP_109870570.1">
    <property type="nucleotide sequence ID" value="NZ_QGNA01000002.1"/>
</dbReference>
<dbReference type="Pfam" id="PF01699">
    <property type="entry name" value="Na_Ca_ex"/>
    <property type="match status" value="2"/>
</dbReference>
<accession>A0A317FGI9</accession>
<feature type="transmembrane region" description="Helical" evidence="5">
    <location>
        <begin position="280"/>
        <end position="303"/>
    </location>
</feature>
<evidence type="ECO:0000256" key="2">
    <source>
        <dbReference type="ARBA" id="ARBA00022692"/>
    </source>
</evidence>
<keyword evidence="8" id="KW-1185">Reference proteome</keyword>
<keyword evidence="2 5" id="KW-0812">Transmembrane</keyword>
<feature type="transmembrane region" description="Helical" evidence="5">
    <location>
        <begin position="337"/>
        <end position="356"/>
    </location>
</feature>
<organism evidence="7 8">
    <name type="scientific">Falsiroseomonas bella</name>
    <dbReference type="NCBI Taxonomy" id="2184016"/>
    <lineage>
        <taxon>Bacteria</taxon>
        <taxon>Pseudomonadati</taxon>
        <taxon>Pseudomonadota</taxon>
        <taxon>Alphaproteobacteria</taxon>
        <taxon>Acetobacterales</taxon>
        <taxon>Roseomonadaceae</taxon>
        <taxon>Falsiroseomonas</taxon>
    </lineage>
</organism>
<sequence>MAVPTDRLPPWTIGVPVVALGVDFALHGVVSPLVGAVLAVTLLAVVKAAVHHAELVAVRVGDPFGAVILALAVTVIELGLIVSIMLGENPQPTLMRDTIHAVVVLVLHGLAGACILVAAVRHTEGEYRTQGAQAYLIVLLPMVAAALVLPNFTISAPGAFYSPAQLGFVSVVCLLLYAAFTFVQTVRHRDHFMPVKPLEKVVARPEGRLALLSLGMLVVALTAVVLLAKSFSPYIQAAVTAIGAPEALVGVIVAAIVLMPESATALTAAVQDRLQTSINLALGSAVASIGLTIPIVAAIAWWNGLQLELGVSPGGAVLLALSFMMALITYGSGRASLLSGFVHLILFAMWLVLVIIEP</sequence>
<feature type="transmembrane region" description="Helical" evidence="5">
    <location>
        <begin position="66"/>
        <end position="86"/>
    </location>
</feature>
<feature type="transmembrane region" description="Helical" evidence="5">
    <location>
        <begin position="132"/>
        <end position="154"/>
    </location>
</feature>
<reference evidence="8" key="1">
    <citation type="submission" date="2018-05" db="EMBL/GenBank/DDBJ databases">
        <authorList>
            <person name="Du Z."/>
            <person name="Wang X."/>
        </authorList>
    </citation>
    <scope>NUCLEOTIDE SEQUENCE [LARGE SCALE GENOMIC DNA]</scope>
    <source>
        <strain evidence="8">CQN31</strain>
    </source>
</reference>
<feature type="transmembrane region" description="Helical" evidence="5">
    <location>
        <begin position="207"/>
        <end position="228"/>
    </location>
</feature>
<feature type="transmembrane region" description="Helical" evidence="5">
    <location>
        <begin position="24"/>
        <end position="46"/>
    </location>
</feature>
<feature type="transmembrane region" description="Helical" evidence="5">
    <location>
        <begin position="166"/>
        <end position="186"/>
    </location>
</feature>
<comment type="caution">
    <text evidence="7">The sequence shown here is derived from an EMBL/GenBank/DDBJ whole genome shotgun (WGS) entry which is preliminary data.</text>
</comment>
<evidence type="ECO:0000256" key="3">
    <source>
        <dbReference type="ARBA" id="ARBA00022989"/>
    </source>
</evidence>
<dbReference type="GO" id="GO:0015385">
    <property type="term" value="F:sodium:proton antiporter activity"/>
    <property type="evidence" value="ECO:0007669"/>
    <property type="project" value="TreeGrafter"/>
</dbReference>
<dbReference type="PANTHER" id="PTHR37958:SF1">
    <property type="entry name" value="SODIUM-POTASSIUM_PROTON ANTIPORTER CHAA"/>
    <property type="match status" value="1"/>
</dbReference>
<dbReference type="GO" id="GO:0015386">
    <property type="term" value="F:potassium:proton antiporter activity"/>
    <property type="evidence" value="ECO:0007669"/>
    <property type="project" value="TreeGrafter"/>
</dbReference>
<evidence type="ECO:0000259" key="6">
    <source>
        <dbReference type="Pfam" id="PF01699"/>
    </source>
</evidence>
<evidence type="ECO:0000313" key="8">
    <source>
        <dbReference type="Proteomes" id="UP000245765"/>
    </source>
</evidence>